<dbReference type="Gene3D" id="3.40.50.2300">
    <property type="match status" value="1"/>
</dbReference>
<gene>
    <name evidence="10" type="ORF">DMP06_09610</name>
</gene>
<evidence type="ECO:0000256" key="5">
    <source>
        <dbReference type="ARBA" id="ARBA00023163"/>
    </source>
</evidence>
<dbReference type="InterPro" id="IPR039420">
    <property type="entry name" value="WalR-like"/>
</dbReference>
<dbReference type="Proteomes" id="UP000269591">
    <property type="component" value="Unassembled WGS sequence"/>
</dbReference>
<dbReference type="GO" id="GO:0000156">
    <property type="term" value="F:phosphorelay response regulator activity"/>
    <property type="evidence" value="ECO:0007669"/>
    <property type="project" value="TreeGrafter"/>
</dbReference>
<keyword evidence="2" id="KW-0902">Two-component regulatory system</keyword>
<evidence type="ECO:0000256" key="3">
    <source>
        <dbReference type="ARBA" id="ARBA00023015"/>
    </source>
</evidence>
<evidence type="ECO:0000313" key="10">
    <source>
        <dbReference type="EMBL" id="RNL38041.1"/>
    </source>
</evidence>
<evidence type="ECO:0000256" key="2">
    <source>
        <dbReference type="ARBA" id="ARBA00023012"/>
    </source>
</evidence>
<dbReference type="PANTHER" id="PTHR48111:SF1">
    <property type="entry name" value="TWO-COMPONENT RESPONSE REGULATOR ORR33"/>
    <property type="match status" value="1"/>
</dbReference>
<dbReference type="CDD" id="cd00383">
    <property type="entry name" value="trans_reg_C"/>
    <property type="match status" value="1"/>
</dbReference>
<dbReference type="GO" id="GO:0005829">
    <property type="term" value="C:cytosol"/>
    <property type="evidence" value="ECO:0007669"/>
    <property type="project" value="TreeGrafter"/>
</dbReference>
<dbReference type="InterPro" id="IPR011006">
    <property type="entry name" value="CheY-like_superfamily"/>
</dbReference>
<dbReference type="Pfam" id="PF00486">
    <property type="entry name" value="Trans_reg_C"/>
    <property type="match status" value="1"/>
</dbReference>
<dbReference type="InterPro" id="IPR001867">
    <property type="entry name" value="OmpR/PhoB-type_DNA-bd"/>
</dbReference>
<sequence length="241" mass="26364">MVEKKHVAVVGQHSANNSKVASCLKSNGLEAESFDIAVDPSTLVDFDLVILDVSLMPDGGSSLFREIRARNDAVAVFFIDEESNGRGFEFASDLGVDAYLLWPLDLDDLVFRAKAILRCVTFVQTGGAKAGRYVRMGDLALDMQGDVVLVAGRRVELTPNELRILKALAARCGEVLSGDELIASIWGEEYMGTSISIPTYIRRIREKIESDPSNPQILTTVRGRGYCLTDVDFSHESFGAQ</sequence>
<dbReference type="InterPro" id="IPR001789">
    <property type="entry name" value="Sig_transdc_resp-reg_receiver"/>
</dbReference>
<name>A0A3N0AT25_9ACTN</name>
<evidence type="ECO:0000259" key="8">
    <source>
        <dbReference type="PROSITE" id="PS50110"/>
    </source>
</evidence>
<proteinExistence type="predicted"/>
<dbReference type="EMBL" id="QIBX01000020">
    <property type="protein sequence ID" value="RNL38041.1"/>
    <property type="molecule type" value="Genomic_DNA"/>
</dbReference>
<dbReference type="OrthoDB" id="9775518at2"/>
<dbReference type="SMART" id="SM00862">
    <property type="entry name" value="Trans_reg_C"/>
    <property type="match status" value="1"/>
</dbReference>
<keyword evidence="5" id="KW-0804">Transcription</keyword>
<keyword evidence="11" id="KW-1185">Reference proteome</keyword>
<dbReference type="RefSeq" id="WP_123209521.1">
    <property type="nucleotide sequence ID" value="NZ_JBHTHO010000024.1"/>
</dbReference>
<keyword evidence="3" id="KW-0805">Transcription regulation</keyword>
<dbReference type="PANTHER" id="PTHR48111">
    <property type="entry name" value="REGULATOR OF RPOS"/>
    <property type="match status" value="1"/>
</dbReference>
<dbReference type="Gene3D" id="1.10.10.10">
    <property type="entry name" value="Winged helix-like DNA-binding domain superfamily/Winged helix DNA-binding domain"/>
    <property type="match status" value="1"/>
</dbReference>
<dbReference type="SUPFAM" id="SSF46894">
    <property type="entry name" value="C-terminal effector domain of the bipartite response regulators"/>
    <property type="match status" value="1"/>
</dbReference>
<evidence type="ECO:0008006" key="12">
    <source>
        <dbReference type="Google" id="ProtNLM"/>
    </source>
</evidence>
<feature type="DNA-binding region" description="OmpR/PhoB-type" evidence="7">
    <location>
        <begin position="131"/>
        <end position="230"/>
    </location>
</feature>
<dbReference type="GO" id="GO:0006355">
    <property type="term" value="P:regulation of DNA-templated transcription"/>
    <property type="evidence" value="ECO:0007669"/>
    <property type="project" value="InterPro"/>
</dbReference>
<accession>A0A3N0AT25</accession>
<evidence type="ECO:0000259" key="9">
    <source>
        <dbReference type="PROSITE" id="PS51755"/>
    </source>
</evidence>
<feature type="domain" description="OmpR/PhoB-type" evidence="9">
    <location>
        <begin position="131"/>
        <end position="230"/>
    </location>
</feature>
<dbReference type="PROSITE" id="PS50110">
    <property type="entry name" value="RESPONSE_REGULATORY"/>
    <property type="match status" value="1"/>
</dbReference>
<evidence type="ECO:0000256" key="7">
    <source>
        <dbReference type="PROSITE-ProRule" id="PRU01091"/>
    </source>
</evidence>
<evidence type="ECO:0000256" key="4">
    <source>
        <dbReference type="ARBA" id="ARBA00023125"/>
    </source>
</evidence>
<dbReference type="InterPro" id="IPR016032">
    <property type="entry name" value="Sig_transdc_resp-reg_C-effctor"/>
</dbReference>
<keyword evidence="1 6" id="KW-0597">Phosphoprotein</keyword>
<dbReference type="InterPro" id="IPR036388">
    <property type="entry name" value="WH-like_DNA-bd_sf"/>
</dbReference>
<dbReference type="SUPFAM" id="SSF52172">
    <property type="entry name" value="CheY-like"/>
    <property type="match status" value="1"/>
</dbReference>
<dbReference type="AlphaFoldDB" id="A0A3N0AT25"/>
<feature type="modified residue" description="4-aspartylphosphate" evidence="6">
    <location>
        <position position="52"/>
    </location>
</feature>
<dbReference type="GO" id="GO:0032993">
    <property type="term" value="C:protein-DNA complex"/>
    <property type="evidence" value="ECO:0007669"/>
    <property type="project" value="TreeGrafter"/>
</dbReference>
<keyword evidence="4 7" id="KW-0238">DNA-binding</keyword>
<organism evidence="10 11">
    <name type="scientific">Slackia equolifaciens</name>
    <dbReference type="NCBI Taxonomy" id="498718"/>
    <lineage>
        <taxon>Bacteria</taxon>
        <taxon>Bacillati</taxon>
        <taxon>Actinomycetota</taxon>
        <taxon>Coriobacteriia</taxon>
        <taxon>Eggerthellales</taxon>
        <taxon>Eggerthellaceae</taxon>
        <taxon>Slackia</taxon>
    </lineage>
</organism>
<reference evidence="11" key="1">
    <citation type="submission" date="2018-05" db="EMBL/GenBank/DDBJ databases">
        <title>Genome Sequencing of selected type strains of the family Eggerthellaceae.</title>
        <authorList>
            <person name="Danylec N."/>
            <person name="Stoll D.A."/>
            <person name="Doetsch A."/>
            <person name="Huch M."/>
        </authorList>
    </citation>
    <scope>NUCLEOTIDE SEQUENCE [LARGE SCALE GENOMIC DNA]</scope>
    <source>
        <strain evidence="11">DSM 24851</strain>
    </source>
</reference>
<protein>
    <recommendedName>
        <fullName evidence="12">DNA-binding response regulator</fullName>
    </recommendedName>
</protein>
<evidence type="ECO:0000256" key="1">
    <source>
        <dbReference type="ARBA" id="ARBA00022553"/>
    </source>
</evidence>
<evidence type="ECO:0000313" key="11">
    <source>
        <dbReference type="Proteomes" id="UP000269591"/>
    </source>
</evidence>
<comment type="caution">
    <text evidence="10">The sequence shown here is derived from an EMBL/GenBank/DDBJ whole genome shotgun (WGS) entry which is preliminary data.</text>
</comment>
<dbReference type="PROSITE" id="PS51755">
    <property type="entry name" value="OMPR_PHOB"/>
    <property type="match status" value="1"/>
</dbReference>
<evidence type="ECO:0000256" key="6">
    <source>
        <dbReference type="PROSITE-ProRule" id="PRU00169"/>
    </source>
</evidence>
<feature type="domain" description="Response regulatory" evidence="8">
    <location>
        <begin position="6"/>
        <end position="117"/>
    </location>
</feature>
<dbReference type="GO" id="GO:0000976">
    <property type="term" value="F:transcription cis-regulatory region binding"/>
    <property type="evidence" value="ECO:0007669"/>
    <property type="project" value="TreeGrafter"/>
</dbReference>